<evidence type="ECO:0000259" key="7">
    <source>
        <dbReference type="Pfam" id="PF01764"/>
    </source>
</evidence>
<dbReference type="SUPFAM" id="SSF53474">
    <property type="entry name" value="alpha/beta-Hydrolases"/>
    <property type="match status" value="1"/>
</dbReference>
<dbReference type="InterPro" id="IPR029058">
    <property type="entry name" value="AB_hydrolase_fold"/>
</dbReference>
<dbReference type="InterPro" id="IPR002921">
    <property type="entry name" value="Fungal_lipase-type"/>
</dbReference>
<dbReference type="HOGENOM" id="CLU_026591_1_0_1"/>
<comment type="catalytic activity">
    <reaction evidence="3">
        <text>a diacylglycerol + H2O = a monoacylglycerol + a fatty acid + H(+)</text>
        <dbReference type="Rhea" id="RHEA:32731"/>
        <dbReference type="ChEBI" id="CHEBI:15377"/>
        <dbReference type="ChEBI" id="CHEBI:15378"/>
        <dbReference type="ChEBI" id="CHEBI:17408"/>
        <dbReference type="ChEBI" id="CHEBI:18035"/>
        <dbReference type="ChEBI" id="CHEBI:28868"/>
    </reaction>
</comment>
<evidence type="ECO:0000313" key="9">
    <source>
        <dbReference type="Proteomes" id="UP000054097"/>
    </source>
</evidence>
<keyword evidence="6" id="KW-0472">Membrane</keyword>
<dbReference type="AlphaFoldDB" id="A0A0C2WYE5"/>
<evidence type="ECO:0000256" key="2">
    <source>
        <dbReference type="ARBA" id="ARBA00043996"/>
    </source>
</evidence>
<evidence type="ECO:0000256" key="1">
    <source>
        <dbReference type="ARBA" id="ARBA00023157"/>
    </source>
</evidence>
<accession>A0A0C2WYE5</accession>
<dbReference type="Proteomes" id="UP000054097">
    <property type="component" value="Unassembled WGS sequence"/>
</dbReference>
<evidence type="ECO:0000313" key="8">
    <source>
        <dbReference type="EMBL" id="KIM22347.1"/>
    </source>
</evidence>
<keyword evidence="9" id="KW-1185">Reference proteome</keyword>
<evidence type="ECO:0000256" key="3">
    <source>
        <dbReference type="ARBA" id="ARBA00047591"/>
    </source>
</evidence>
<evidence type="ECO:0000256" key="4">
    <source>
        <dbReference type="ARBA" id="ARBA00048461"/>
    </source>
</evidence>
<reference evidence="9" key="2">
    <citation type="submission" date="2015-01" db="EMBL/GenBank/DDBJ databases">
        <title>Evolutionary Origins and Diversification of the Mycorrhizal Mutualists.</title>
        <authorList>
            <consortium name="DOE Joint Genome Institute"/>
            <consortium name="Mycorrhizal Genomics Consortium"/>
            <person name="Kohler A."/>
            <person name="Kuo A."/>
            <person name="Nagy L.G."/>
            <person name="Floudas D."/>
            <person name="Copeland A."/>
            <person name="Barry K.W."/>
            <person name="Cichocki N."/>
            <person name="Veneault-Fourrey C."/>
            <person name="LaButti K."/>
            <person name="Lindquist E.A."/>
            <person name="Lipzen A."/>
            <person name="Lundell T."/>
            <person name="Morin E."/>
            <person name="Murat C."/>
            <person name="Riley R."/>
            <person name="Ohm R."/>
            <person name="Sun H."/>
            <person name="Tunlid A."/>
            <person name="Henrissat B."/>
            <person name="Grigoriev I.V."/>
            <person name="Hibbett D.S."/>
            <person name="Martin F."/>
        </authorList>
    </citation>
    <scope>NUCLEOTIDE SEQUENCE [LARGE SCALE GENOMIC DNA]</scope>
    <source>
        <strain evidence="9">MAFF 305830</strain>
    </source>
</reference>
<dbReference type="Gene3D" id="3.40.50.1820">
    <property type="entry name" value="alpha/beta hydrolase"/>
    <property type="match status" value="1"/>
</dbReference>
<proteinExistence type="inferred from homology"/>
<feature type="transmembrane region" description="Helical" evidence="6">
    <location>
        <begin position="157"/>
        <end position="178"/>
    </location>
</feature>
<gene>
    <name evidence="8" type="ORF">M408DRAFT_323826</name>
</gene>
<dbReference type="GO" id="GO:0006629">
    <property type="term" value="P:lipid metabolic process"/>
    <property type="evidence" value="ECO:0007669"/>
    <property type="project" value="InterPro"/>
</dbReference>
<feature type="region of interest" description="Disordered" evidence="5">
    <location>
        <begin position="1"/>
        <end position="86"/>
    </location>
</feature>
<protein>
    <recommendedName>
        <fullName evidence="7">Fungal lipase-type domain-containing protein</fullName>
    </recommendedName>
</protein>
<keyword evidence="6" id="KW-0812">Transmembrane</keyword>
<dbReference type="EMBL" id="KN824358">
    <property type="protein sequence ID" value="KIM22347.1"/>
    <property type="molecule type" value="Genomic_DNA"/>
</dbReference>
<dbReference type="PANTHER" id="PTHR45856:SF24">
    <property type="entry name" value="FUNGAL LIPASE-LIKE DOMAIN-CONTAINING PROTEIN"/>
    <property type="match status" value="1"/>
</dbReference>
<dbReference type="OrthoDB" id="426718at2759"/>
<dbReference type="Pfam" id="PF01764">
    <property type="entry name" value="Lipase_3"/>
    <property type="match status" value="1"/>
</dbReference>
<feature type="compositionally biased region" description="Polar residues" evidence="5">
    <location>
        <begin position="23"/>
        <end position="32"/>
    </location>
</feature>
<feature type="compositionally biased region" description="Polar residues" evidence="5">
    <location>
        <begin position="44"/>
        <end position="70"/>
    </location>
</feature>
<evidence type="ECO:0000256" key="6">
    <source>
        <dbReference type="SAM" id="Phobius"/>
    </source>
</evidence>
<feature type="domain" description="Fungal lipase-type" evidence="7">
    <location>
        <begin position="361"/>
        <end position="519"/>
    </location>
</feature>
<dbReference type="PANTHER" id="PTHR45856">
    <property type="entry name" value="ALPHA/BETA-HYDROLASES SUPERFAMILY PROTEIN"/>
    <property type="match status" value="1"/>
</dbReference>
<evidence type="ECO:0000256" key="5">
    <source>
        <dbReference type="SAM" id="MobiDB-lite"/>
    </source>
</evidence>
<reference evidence="8 9" key="1">
    <citation type="submission" date="2014-04" db="EMBL/GenBank/DDBJ databases">
        <authorList>
            <consortium name="DOE Joint Genome Institute"/>
            <person name="Kuo A."/>
            <person name="Zuccaro A."/>
            <person name="Kohler A."/>
            <person name="Nagy L.G."/>
            <person name="Floudas D."/>
            <person name="Copeland A."/>
            <person name="Barry K.W."/>
            <person name="Cichocki N."/>
            <person name="Veneault-Fourrey C."/>
            <person name="LaButti K."/>
            <person name="Lindquist E.A."/>
            <person name="Lipzen A."/>
            <person name="Lundell T."/>
            <person name="Morin E."/>
            <person name="Murat C."/>
            <person name="Sun H."/>
            <person name="Tunlid A."/>
            <person name="Henrissat B."/>
            <person name="Grigoriev I.V."/>
            <person name="Hibbett D.S."/>
            <person name="Martin F."/>
            <person name="Nordberg H.P."/>
            <person name="Cantor M.N."/>
            <person name="Hua S.X."/>
        </authorList>
    </citation>
    <scope>NUCLEOTIDE SEQUENCE [LARGE SCALE GENOMIC DNA]</scope>
    <source>
        <strain evidence="8 9">MAFF 305830</strain>
    </source>
</reference>
<keyword evidence="6" id="KW-1133">Transmembrane helix</keyword>
<sequence>MPTNIMVDTPESRIKQEQDSDFDSNLSQSGDSNDGEEIHGFMSEESSNSGDSALTTSQSDDRTNGSTSARPTPHGFVESPPASRSNSGIKDDLWLLHADEMISLSQRKRPVVHSSDTYVTLFGKIVGHYLHFLQITWVRCGWSILVLPGTTLDRLSMIAFASMSSWILFGLMIWCLFINHPYLVIRFNQWSNKNAKGLSMANASYPAIFHKTTAQDPGVQAARVALANSMPPRNELHDQEAPRTFNLDIAKLLFQCAALMYERTSNPLLDVLETTRDKLNVDGITASSDIAQPRQVLKDGVGSQTVTLISECLHKHNEEENEMTRFAAKLGMKYATISELNSQTSACSGLFWDPASTFIILAFKGTSPEEFVEWAGDFTYEPRDAGDWIRGFGKVHGGFMERVFPRKLAPGARVPYYTIRDAVRNTASHLCEKRPPGTKINVWFTGHSLGTAIASLVYARAVNEPRDFGPNVVIRDAFMYAAPILCDVQSAQAFHNRMYHDERRTLWRITNSYDCVATSLPDWGDDLRIHLSPYNLFSFSHLGMEITMHPAPMNKVLLSGNAMPYGSPVFIEGTSVEKGGEEDEVIQEARLKIARLVSYPLVGRILCHGTAAYWDQLQRVQTGRCEWKDI</sequence>
<organism evidence="8 9">
    <name type="scientific">Serendipita vermifera MAFF 305830</name>
    <dbReference type="NCBI Taxonomy" id="933852"/>
    <lineage>
        <taxon>Eukaryota</taxon>
        <taxon>Fungi</taxon>
        <taxon>Dikarya</taxon>
        <taxon>Basidiomycota</taxon>
        <taxon>Agaricomycotina</taxon>
        <taxon>Agaricomycetes</taxon>
        <taxon>Sebacinales</taxon>
        <taxon>Serendipitaceae</taxon>
        <taxon>Serendipita</taxon>
    </lineage>
</organism>
<name>A0A0C2WYE5_SERVB</name>
<keyword evidence="1" id="KW-1015">Disulfide bond</keyword>
<dbReference type="STRING" id="933852.A0A0C2WYE5"/>
<comment type="catalytic activity">
    <reaction evidence="4">
        <text>a monoacylglycerol + H2O = glycerol + a fatty acid + H(+)</text>
        <dbReference type="Rhea" id="RHEA:15245"/>
        <dbReference type="ChEBI" id="CHEBI:15377"/>
        <dbReference type="ChEBI" id="CHEBI:15378"/>
        <dbReference type="ChEBI" id="CHEBI:17408"/>
        <dbReference type="ChEBI" id="CHEBI:17754"/>
        <dbReference type="ChEBI" id="CHEBI:28868"/>
    </reaction>
</comment>
<comment type="similarity">
    <text evidence="2">Belongs to the AB hydrolase superfamily. Lipase family. Class 3 subfamily.</text>
</comment>
<dbReference type="InterPro" id="IPR051218">
    <property type="entry name" value="Sec_MonoDiacylglyc_Lipase"/>
</dbReference>